<accession>E3QQ98</accession>
<gene>
    <name evidence="1" type="ORF">GLRG_08180</name>
</gene>
<sequence length="114" mass="12291">PATAFGDTILTWLVKEIPEMLPAALKHLASLPAAQRGGKTMKQILQTPQVETAGVFDYILMHGRSQDTALAEGLRVQYGLNHDSIQTIPPDTTTLMGALLQSVSWYGGSRVSSL</sequence>
<reference evidence="2" key="1">
    <citation type="journal article" date="2012" name="Nat. Genet.">
        <title>Lifestyle transitions in plant pathogenic Colletotrichum fungi deciphered by genome and transcriptome analyses.</title>
        <authorList>
            <person name="O'Connell R.J."/>
            <person name="Thon M.R."/>
            <person name="Hacquard S."/>
            <person name="Amyotte S.G."/>
            <person name="Kleemann J."/>
            <person name="Torres M.F."/>
            <person name="Damm U."/>
            <person name="Buiate E.A."/>
            <person name="Epstein L."/>
            <person name="Alkan N."/>
            <person name="Altmueller J."/>
            <person name="Alvarado-Balderrama L."/>
            <person name="Bauser C.A."/>
            <person name="Becker C."/>
            <person name="Birren B.W."/>
            <person name="Chen Z."/>
            <person name="Choi J."/>
            <person name="Crouch J.A."/>
            <person name="Duvick J.P."/>
            <person name="Farman M.A."/>
            <person name="Gan P."/>
            <person name="Heiman D."/>
            <person name="Henrissat B."/>
            <person name="Howard R.J."/>
            <person name="Kabbage M."/>
            <person name="Koch C."/>
            <person name="Kracher B."/>
            <person name="Kubo Y."/>
            <person name="Law A.D."/>
            <person name="Lebrun M.-H."/>
            <person name="Lee Y.-H."/>
            <person name="Miyara I."/>
            <person name="Moore N."/>
            <person name="Neumann U."/>
            <person name="Nordstroem K."/>
            <person name="Panaccione D.G."/>
            <person name="Panstruga R."/>
            <person name="Place M."/>
            <person name="Proctor R.H."/>
            <person name="Prusky D."/>
            <person name="Rech G."/>
            <person name="Reinhardt R."/>
            <person name="Rollins J.A."/>
            <person name="Rounsley S."/>
            <person name="Schardl C.L."/>
            <person name="Schwartz D.C."/>
            <person name="Shenoy N."/>
            <person name="Shirasu K."/>
            <person name="Sikhakolli U.R."/>
            <person name="Stueber K."/>
            <person name="Sukno S.A."/>
            <person name="Sweigard J.A."/>
            <person name="Takano Y."/>
            <person name="Takahara H."/>
            <person name="Trail F."/>
            <person name="van der Does H.C."/>
            <person name="Voll L.M."/>
            <person name="Will I."/>
            <person name="Young S."/>
            <person name="Zeng Q."/>
            <person name="Zhang J."/>
            <person name="Zhou S."/>
            <person name="Dickman M.B."/>
            <person name="Schulze-Lefert P."/>
            <person name="Ver Loren van Themaat E."/>
            <person name="Ma L.-J."/>
            <person name="Vaillancourt L.J."/>
        </authorList>
    </citation>
    <scope>NUCLEOTIDE SEQUENCE [LARGE SCALE GENOMIC DNA]</scope>
    <source>
        <strain evidence="2">M1.001 / M2 / FGSC 10212</strain>
    </source>
</reference>
<dbReference type="OrthoDB" id="626167at2759"/>
<organism evidence="2">
    <name type="scientific">Colletotrichum graminicola (strain M1.001 / M2 / FGSC 10212)</name>
    <name type="common">Maize anthracnose fungus</name>
    <name type="synonym">Glomerella graminicola</name>
    <dbReference type="NCBI Taxonomy" id="645133"/>
    <lineage>
        <taxon>Eukaryota</taxon>
        <taxon>Fungi</taxon>
        <taxon>Dikarya</taxon>
        <taxon>Ascomycota</taxon>
        <taxon>Pezizomycotina</taxon>
        <taxon>Sordariomycetes</taxon>
        <taxon>Hypocreomycetidae</taxon>
        <taxon>Glomerellales</taxon>
        <taxon>Glomerellaceae</taxon>
        <taxon>Colletotrichum</taxon>
        <taxon>Colletotrichum graminicola species complex</taxon>
    </lineage>
</organism>
<protein>
    <submittedName>
        <fullName evidence="1">Uncharacterized protein</fullName>
    </submittedName>
</protein>
<evidence type="ECO:0000313" key="1">
    <source>
        <dbReference type="EMBL" id="EFQ33036.1"/>
    </source>
</evidence>
<evidence type="ECO:0000313" key="2">
    <source>
        <dbReference type="Proteomes" id="UP000008782"/>
    </source>
</evidence>
<dbReference type="Proteomes" id="UP000008782">
    <property type="component" value="Unassembled WGS sequence"/>
</dbReference>
<dbReference type="GeneID" id="24413545"/>
<feature type="non-terminal residue" evidence="1">
    <location>
        <position position="1"/>
    </location>
</feature>
<dbReference type="VEuPathDB" id="FungiDB:GLRG_08180"/>
<proteinExistence type="predicted"/>
<dbReference type="RefSeq" id="XP_008097056.1">
    <property type="nucleotide sequence ID" value="XM_008098865.1"/>
</dbReference>
<dbReference type="EMBL" id="GG697366">
    <property type="protein sequence ID" value="EFQ33036.1"/>
    <property type="molecule type" value="Genomic_DNA"/>
</dbReference>
<name>E3QQ98_COLGM</name>
<keyword evidence="2" id="KW-1185">Reference proteome</keyword>
<dbReference type="HOGENOM" id="CLU_2126885_0_0_1"/>
<dbReference type="AlphaFoldDB" id="E3QQ98"/>